<dbReference type="Pfam" id="PF10502">
    <property type="entry name" value="Peptidase_S26"/>
    <property type="match status" value="1"/>
</dbReference>
<evidence type="ECO:0000313" key="12">
    <source>
        <dbReference type="Proteomes" id="UP000197153"/>
    </source>
</evidence>
<organism evidence="11 12">
    <name type="scientific">Nitrospirillum viridazoti CBAmc</name>
    <dbReference type="NCBI Taxonomy" id="1441467"/>
    <lineage>
        <taxon>Bacteria</taxon>
        <taxon>Pseudomonadati</taxon>
        <taxon>Pseudomonadota</taxon>
        <taxon>Alphaproteobacteria</taxon>
        <taxon>Rhodospirillales</taxon>
        <taxon>Azospirillaceae</taxon>
        <taxon>Nitrospirillum</taxon>
        <taxon>Nitrospirillum viridazoti</taxon>
    </lineage>
</organism>
<dbReference type="InterPro" id="IPR019757">
    <property type="entry name" value="Pept_S26A_signal_pept_1_Lys-AS"/>
</dbReference>
<sequence>MSQQNDRVSRAAPQPQAESWGDVVRTVIYALIIALGVRTVAFEPFNIPSGSMIPTLLIGDYVFVSKFSYGYSRFSLPLGLPLFHGRIFGSVPERGDVVVFRLPTDTSQDYIKRVIGLPGDRIQMIDGILHINGEPVKRERVEDYTMETPFGRQSAVPRYIETLPNGVKHTIIEIMGDDGGLDNTPVYTVPEGHIFCMGDNRDNSQDSRVLNVVGYVPLENVVGKAQFKFFSLEEGVHFWEFWKWPTSIRFGQIFSKAH</sequence>
<name>A0A248JPC9_9PROT</name>
<dbReference type="GO" id="GO:0004252">
    <property type="term" value="F:serine-type endopeptidase activity"/>
    <property type="evidence" value="ECO:0007669"/>
    <property type="project" value="InterPro"/>
</dbReference>
<dbReference type="PANTHER" id="PTHR43390:SF1">
    <property type="entry name" value="CHLOROPLAST PROCESSING PEPTIDASE"/>
    <property type="match status" value="1"/>
</dbReference>
<dbReference type="PROSITE" id="PS00501">
    <property type="entry name" value="SPASE_I_1"/>
    <property type="match status" value="1"/>
</dbReference>
<evidence type="ECO:0000256" key="2">
    <source>
        <dbReference type="ARBA" id="ARBA00009370"/>
    </source>
</evidence>
<dbReference type="AlphaFoldDB" id="A0A248JPC9"/>
<dbReference type="InterPro" id="IPR019756">
    <property type="entry name" value="Pept_S26A_signal_pept_1_Ser-AS"/>
</dbReference>
<dbReference type="PROSITE" id="PS00760">
    <property type="entry name" value="SPASE_I_2"/>
    <property type="match status" value="1"/>
</dbReference>
<comment type="subcellular location">
    <subcellularLocation>
        <location evidence="9">Membrane</location>
        <topology evidence="9">Single-pass type II membrane protein</topology>
    </subcellularLocation>
</comment>
<keyword evidence="5 8" id="KW-0645">Protease</keyword>
<evidence type="ECO:0000256" key="3">
    <source>
        <dbReference type="ARBA" id="ARBA00013208"/>
    </source>
</evidence>
<keyword evidence="12" id="KW-1185">Reference proteome</keyword>
<dbReference type="KEGG" id="nao:Y958_07005"/>
<dbReference type="GO" id="GO:0009003">
    <property type="term" value="F:signal peptidase activity"/>
    <property type="evidence" value="ECO:0007669"/>
    <property type="project" value="UniProtKB-EC"/>
</dbReference>
<evidence type="ECO:0000313" key="11">
    <source>
        <dbReference type="EMBL" id="ASG20582.1"/>
    </source>
</evidence>
<dbReference type="NCBIfam" id="TIGR02227">
    <property type="entry name" value="sigpep_I_bact"/>
    <property type="match status" value="1"/>
</dbReference>
<dbReference type="GO" id="GO:0016020">
    <property type="term" value="C:membrane"/>
    <property type="evidence" value="ECO:0007669"/>
    <property type="project" value="UniProtKB-SubCell"/>
</dbReference>
<dbReference type="PRINTS" id="PR00727">
    <property type="entry name" value="LEADERPTASE"/>
</dbReference>
<dbReference type="InterPro" id="IPR019758">
    <property type="entry name" value="Pept_S26A_signal_pept_1_CS"/>
</dbReference>
<feature type="active site" evidence="7">
    <location>
        <position position="112"/>
    </location>
</feature>
<dbReference type="Proteomes" id="UP000197153">
    <property type="component" value="Chromosome 1"/>
</dbReference>
<evidence type="ECO:0000256" key="6">
    <source>
        <dbReference type="ARBA" id="ARBA00022801"/>
    </source>
</evidence>
<dbReference type="InterPro" id="IPR019533">
    <property type="entry name" value="Peptidase_S26"/>
</dbReference>
<evidence type="ECO:0000256" key="9">
    <source>
        <dbReference type="RuleBase" id="RU362042"/>
    </source>
</evidence>
<dbReference type="EC" id="3.4.21.89" evidence="3 8"/>
<keyword evidence="6 8" id="KW-0378">Hydrolase</keyword>
<evidence type="ECO:0000256" key="8">
    <source>
        <dbReference type="RuleBase" id="RU003993"/>
    </source>
</evidence>
<gene>
    <name evidence="11" type="primary">lepB</name>
    <name evidence="11" type="ORF">Y958_07005</name>
</gene>
<proteinExistence type="inferred from homology"/>
<feature type="domain" description="Peptidase S26" evidence="10">
    <location>
        <begin position="22"/>
        <end position="229"/>
    </location>
</feature>
<feature type="active site" evidence="7">
    <location>
        <position position="51"/>
    </location>
</feature>
<dbReference type="InterPro" id="IPR000223">
    <property type="entry name" value="Pept_S26A_signal_pept_1"/>
</dbReference>
<evidence type="ECO:0000256" key="5">
    <source>
        <dbReference type="ARBA" id="ARBA00022670"/>
    </source>
</evidence>
<dbReference type="InterPro" id="IPR036286">
    <property type="entry name" value="LexA/Signal_pep-like_sf"/>
</dbReference>
<dbReference type="EMBL" id="CP022110">
    <property type="protein sequence ID" value="ASG20582.1"/>
    <property type="molecule type" value="Genomic_DNA"/>
</dbReference>
<comment type="catalytic activity">
    <reaction evidence="1 8">
        <text>Cleavage of hydrophobic, N-terminal signal or leader sequences from secreted and periplasmic proteins.</text>
        <dbReference type="EC" id="3.4.21.89"/>
    </reaction>
</comment>
<evidence type="ECO:0000256" key="1">
    <source>
        <dbReference type="ARBA" id="ARBA00000677"/>
    </source>
</evidence>
<evidence type="ECO:0000256" key="4">
    <source>
        <dbReference type="ARBA" id="ARBA00019232"/>
    </source>
</evidence>
<dbReference type="Gene3D" id="2.10.109.10">
    <property type="entry name" value="Umud Fragment, subunit A"/>
    <property type="match status" value="1"/>
</dbReference>
<accession>A0A248JPC9</accession>
<evidence type="ECO:0000259" key="10">
    <source>
        <dbReference type="Pfam" id="PF10502"/>
    </source>
</evidence>
<reference evidence="11 12" key="1">
    <citation type="submission" date="2017-06" db="EMBL/GenBank/DDBJ databases">
        <title>Complete genome sequence of Nitrospirillum amazonense strain CBAmC, an endophytic nitrogen-fixing and plant growth-promoting bacterium, isolated from sugarcane.</title>
        <authorList>
            <person name="Schwab S."/>
            <person name="dos Santos Teixeira K.R."/>
            <person name="Simoes Araujo J.L."/>
            <person name="Soares Vidal M."/>
            <person name="Borges de Freitas H.R."/>
            <person name="Rivello Crivelaro A.L."/>
            <person name="Bueno de Camargo Nunes A."/>
            <person name="dos Santos C.M."/>
            <person name="Palmeira da Silva Rosa D."/>
            <person name="da Silva Padilha D."/>
            <person name="da Silva E."/>
            <person name="Araujo Terra L."/>
            <person name="Soares Mendes V."/>
            <person name="Farinelli L."/>
            <person name="Magalhaes Cruz L."/>
            <person name="Baldani J.I."/>
        </authorList>
    </citation>
    <scope>NUCLEOTIDE SEQUENCE [LARGE SCALE GENOMIC DNA]</scope>
    <source>
        <strain evidence="11 12">CBAmC</strain>
    </source>
</reference>
<dbReference type="CDD" id="cd06530">
    <property type="entry name" value="S26_SPase_I"/>
    <property type="match status" value="1"/>
</dbReference>
<dbReference type="RefSeq" id="WP_040845561.1">
    <property type="nucleotide sequence ID" value="NZ_CP022110.1"/>
</dbReference>
<dbReference type="SUPFAM" id="SSF51306">
    <property type="entry name" value="LexA/Signal peptidase"/>
    <property type="match status" value="1"/>
</dbReference>
<dbReference type="GO" id="GO:0006465">
    <property type="term" value="P:signal peptide processing"/>
    <property type="evidence" value="ECO:0007669"/>
    <property type="project" value="InterPro"/>
</dbReference>
<dbReference type="PANTHER" id="PTHR43390">
    <property type="entry name" value="SIGNAL PEPTIDASE I"/>
    <property type="match status" value="1"/>
</dbReference>
<evidence type="ECO:0000256" key="7">
    <source>
        <dbReference type="PIRSR" id="PIRSR600223-1"/>
    </source>
</evidence>
<protein>
    <recommendedName>
        <fullName evidence="4 8">Signal peptidase I</fullName>
        <ecNumber evidence="3 8">3.4.21.89</ecNumber>
    </recommendedName>
</protein>
<comment type="similarity">
    <text evidence="2 9">Belongs to the peptidase S26 family.</text>
</comment>
<dbReference type="PROSITE" id="PS00761">
    <property type="entry name" value="SPASE_I_3"/>
    <property type="match status" value="1"/>
</dbReference>